<dbReference type="AlphaFoldDB" id="A0A7K1UEZ4"/>
<name>A0A7K1UEZ4_9MICC</name>
<proteinExistence type="inferred from homology"/>
<feature type="signal peptide" evidence="4">
    <location>
        <begin position="1"/>
        <end position="26"/>
    </location>
</feature>
<evidence type="ECO:0000256" key="4">
    <source>
        <dbReference type="SAM" id="SignalP"/>
    </source>
</evidence>
<comment type="subcellular location">
    <subcellularLocation>
        <location evidence="1">Periplasm</location>
    </subcellularLocation>
</comment>
<dbReference type="PANTHER" id="PTHR30024:SF47">
    <property type="entry name" value="TAURINE-BINDING PERIPLASMIC PROTEIN"/>
    <property type="match status" value="1"/>
</dbReference>
<comment type="caution">
    <text evidence="6">The sequence shown here is derived from an EMBL/GenBank/DDBJ whole genome shotgun (WGS) entry which is preliminary data.</text>
</comment>
<dbReference type="Pfam" id="PF09084">
    <property type="entry name" value="NMT1"/>
    <property type="match status" value="1"/>
</dbReference>
<dbReference type="PROSITE" id="PS51257">
    <property type="entry name" value="PROKAR_LIPOPROTEIN"/>
    <property type="match status" value="1"/>
</dbReference>
<feature type="domain" description="SsuA/THI5-like" evidence="5">
    <location>
        <begin position="53"/>
        <end position="276"/>
    </location>
</feature>
<keyword evidence="3 4" id="KW-0732">Signal</keyword>
<gene>
    <name evidence="6" type="ORF">GNZ21_01475</name>
</gene>
<evidence type="ECO:0000259" key="5">
    <source>
        <dbReference type="Pfam" id="PF09084"/>
    </source>
</evidence>
<accession>A0A7K1UEZ4</accession>
<feature type="chain" id="PRO_5039256722" evidence="4">
    <location>
        <begin position="27"/>
        <end position="348"/>
    </location>
</feature>
<reference evidence="6 7" key="1">
    <citation type="submission" date="2019-12" db="EMBL/GenBank/DDBJ databases">
        <title>Nesterenkonia muleiensis sp. nov., a novel actinobacterium isolated from sap of Populus euphratica.</title>
        <authorList>
            <person name="Wang R."/>
        </authorList>
    </citation>
    <scope>NUCLEOTIDE SEQUENCE [LARGE SCALE GENOMIC DNA]</scope>
    <source>
        <strain evidence="6 7">F10</strain>
    </source>
</reference>
<dbReference type="EMBL" id="WRPM01000010">
    <property type="protein sequence ID" value="MVT25047.1"/>
    <property type="molecule type" value="Genomic_DNA"/>
</dbReference>
<evidence type="ECO:0000313" key="7">
    <source>
        <dbReference type="Proteomes" id="UP000460157"/>
    </source>
</evidence>
<dbReference type="Gene3D" id="3.40.190.10">
    <property type="entry name" value="Periplasmic binding protein-like II"/>
    <property type="match status" value="2"/>
</dbReference>
<dbReference type="OrthoDB" id="5174711at2"/>
<organism evidence="6 7">
    <name type="scientific">Nesterenkonia alkaliphila</name>
    <dbReference type="NCBI Taxonomy" id="1463631"/>
    <lineage>
        <taxon>Bacteria</taxon>
        <taxon>Bacillati</taxon>
        <taxon>Actinomycetota</taxon>
        <taxon>Actinomycetes</taxon>
        <taxon>Micrococcales</taxon>
        <taxon>Micrococcaceae</taxon>
        <taxon>Nesterenkonia</taxon>
    </lineage>
</organism>
<evidence type="ECO:0000313" key="6">
    <source>
        <dbReference type="EMBL" id="MVT25047.1"/>
    </source>
</evidence>
<dbReference type="Proteomes" id="UP000460157">
    <property type="component" value="Unassembled WGS sequence"/>
</dbReference>
<evidence type="ECO:0000256" key="1">
    <source>
        <dbReference type="ARBA" id="ARBA00004418"/>
    </source>
</evidence>
<evidence type="ECO:0000256" key="3">
    <source>
        <dbReference type="ARBA" id="ARBA00022729"/>
    </source>
</evidence>
<keyword evidence="7" id="KW-1185">Reference proteome</keyword>
<dbReference type="SUPFAM" id="SSF53850">
    <property type="entry name" value="Periplasmic binding protein-like II"/>
    <property type="match status" value="1"/>
</dbReference>
<comment type="similarity">
    <text evidence="2">Belongs to the bacterial solute-binding protein SsuA/TauA family.</text>
</comment>
<evidence type="ECO:0000256" key="2">
    <source>
        <dbReference type="ARBA" id="ARBA00010742"/>
    </source>
</evidence>
<dbReference type="PANTHER" id="PTHR30024">
    <property type="entry name" value="ALIPHATIC SULFONATES-BINDING PROTEIN-RELATED"/>
    <property type="match status" value="1"/>
</dbReference>
<sequence length="348" mass="37330">MNKRGYFLSRGCAAAALAALTLSACGDNGDSGADGEELTEIVIAEPVHMMGYLPMYIAMDEGIFEEHGLDVEIYSVAEGGGHINAVLAGQAWGFIGGPEHNSYVAARPDNEGVETKAISAVVNRGNLYLVPRDGVEAPALETMEDLEDFFPGQRIVTGASGGTENSITRYILNEVGLSPDDLDAFQEATDSAARLTLTAQGEGDYAFVADPVLQEGLNEGVWGEPILSIPDLLGEYSYSTVNVPLATYEDDPETAQAFVDAMAEALRVIHEDPETAQAVAVEQFSNLEEDVVIEVFERSIADDLWPSTPYVTEESITMALDVVRGAGALEDEDDPVTYEDIADMRFAE</sequence>
<dbReference type="RefSeq" id="WP_157320716.1">
    <property type="nucleotide sequence ID" value="NZ_BMFX01000034.1"/>
</dbReference>
<protein>
    <submittedName>
        <fullName evidence="6">ABC transporter substrate-binding protein</fullName>
    </submittedName>
</protein>
<dbReference type="GO" id="GO:0042597">
    <property type="term" value="C:periplasmic space"/>
    <property type="evidence" value="ECO:0007669"/>
    <property type="project" value="UniProtKB-SubCell"/>
</dbReference>
<dbReference type="InterPro" id="IPR015168">
    <property type="entry name" value="SsuA/THI5"/>
</dbReference>